<dbReference type="RefSeq" id="WP_350402074.1">
    <property type="nucleotide sequence ID" value="NZ_JBELOE010000216.1"/>
</dbReference>
<gene>
    <name evidence="11 13" type="primary">flgH</name>
    <name evidence="13" type="ORF">ABS311_12090</name>
</gene>
<evidence type="ECO:0000256" key="3">
    <source>
        <dbReference type="ARBA" id="ARBA00006929"/>
    </source>
</evidence>
<dbReference type="Pfam" id="PF02107">
    <property type="entry name" value="FlgH"/>
    <property type="match status" value="1"/>
</dbReference>
<evidence type="ECO:0000313" key="13">
    <source>
        <dbReference type="EMBL" id="MER2492616.1"/>
    </source>
</evidence>
<keyword evidence="14" id="KW-1185">Reference proteome</keyword>
<accession>A0ABV1RI44</accession>
<proteinExistence type="inferred from homology"/>
<comment type="caution">
    <text evidence="13">The sequence shown here is derived from an EMBL/GenBank/DDBJ whole genome shotgun (WGS) entry which is preliminary data.</text>
</comment>
<dbReference type="HAMAP" id="MF_00415">
    <property type="entry name" value="FlgH"/>
    <property type="match status" value="1"/>
</dbReference>
<dbReference type="PANTHER" id="PTHR34933">
    <property type="entry name" value="FLAGELLAR L-RING PROTEIN"/>
    <property type="match status" value="1"/>
</dbReference>
<keyword evidence="10" id="KW-0449">Lipoprotein</keyword>
<dbReference type="Proteomes" id="UP001467690">
    <property type="component" value="Unassembled WGS sequence"/>
</dbReference>
<dbReference type="EMBL" id="JBELOE010000216">
    <property type="protein sequence ID" value="MER2492616.1"/>
    <property type="molecule type" value="Genomic_DNA"/>
</dbReference>
<evidence type="ECO:0000256" key="7">
    <source>
        <dbReference type="ARBA" id="ARBA00023139"/>
    </source>
</evidence>
<evidence type="ECO:0000256" key="11">
    <source>
        <dbReference type="HAMAP-Rule" id="MF_00415"/>
    </source>
</evidence>
<sequence>MNRFFCSRLLLILGMLQLVACASTSETSATPDDPQFAPIEPMPEPVAVVPNGSLFNDISHNNIYSDSKARRIGDIITVVLRENTSASKQAKAEYGKENDISMQPFAAFGRNVTIGGNQLDVGLSSETEFKGDSKAGQSNSLSGQISVHVIRILPNGNLEVRGEKWLTLNTGDEYIRVTGTVRPEDISSDNTVASNRVANARIQYSGTGSFAESNKQGWLSRFFYSTWWPF</sequence>
<comment type="function">
    <text evidence="1 11">Assembles around the rod to form the L-ring and probably protects the motor/basal body from shearing forces during rotation.</text>
</comment>
<evidence type="ECO:0000256" key="5">
    <source>
        <dbReference type="ARBA" id="ARBA00022729"/>
    </source>
</evidence>
<keyword evidence="9 11" id="KW-0998">Cell outer membrane</keyword>
<dbReference type="InterPro" id="IPR000527">
    <property type="entry name" value="Flag_Lring"/>
</dbReference>
<dbReference type="PRINTS" id="PR01008">
    <property type="entry name" value="FLGLRINGFLGH"/>
</dbReference>
<protein>
    <recommendedName>
        <fullName evidence="11">Flagellar L-ring protein</fullName>
    </recommendedName>
    <alternativeName>
        <fullName evidence="11">Basal body L-ring protein</fullName>
    </alternativeName>
</protein>
<evidence type="ECO:0000256" key="12">
    <source>
        <dbReference type="SAM" id="SignalP"/>
    </source>
</evidence>
<keyword evidence="6 11" id="KW-0472">Membrane</keyword>
<organism evidence="13 14">
    <name type="scientific">Catenovulum sediminis</name>
    <dbReference type="NCBI Taxonomy" id="1740262"/>
    <lineage>
        <taxon>Bacteria</taxon>
        <taxon>Pseudomonadati</taxon>
        <taxon>Pseudomonadota</taxon>
        <taxon>Gammaproteobacteria</taxon>
        <taxon>Alteromonadales</taxon>
        <taxon>Alteromonadaceae</taxon>
        <taxon>Catenovulum</taxon>
    </lineage>
</organism>
<evidence type="ECO:0000256" key="4">
    <source>
        <dbReference type="ARBA" id="ARBA00011439"/>
    </source>
</evidence>
<comment type="subunit">
    <text evidence="4 11">The basal body constitutes a major portion of the flagellar organelle and consists of four rings (L,P,S, and M) mounted on a central rod.</text>
</comment>
<evidence type="ECO:0000256" key="6">
    <source>
        <dbReference type="ARBA" id="ARBA00023136"/>
    </source>
</evidence>
<feature type="signal peptide" evidence="12">
    <location>
        <begin position="1"/>
        <end position="22"/>
    </location>
</feature>
<evidence type="ECO:0000256" key="8">
    <source>
        <dbReference type="ARBA" id="ARBA00023143"/>
    </source>
</evidence>
<evidence type="ECO:0000256" key="1">
    <source>
        <dbReference type="ARBA" id="ARBA00002591"/>
    </source>
</evidence>
<reference evidence="13 14" key="1">
    <citation type="submission" date="2024-06" db="EMBL/GenBank/DDBJ databases">
        <authorList>
            <person name="Chen R.Y."/>
        </authorList>
    </citation>
    <scope>NUCLEOTIDE SEQUENCE [LARGE SCALE GENOMIC DNA]</scope>
    <source>
        <strain evidence="13 14">D2</strain>
    </source>
</reference>
<feature type="chain" id="PRO_5045532054" description="Flagellar L-ring protein" evidence="12">
    <location>
        <begin position="23"/>
        <end position="230"/>
    </location>
</feature>
<keyword evidence="13" id="KW-0966">Cell projection</keyword>
<keyword evidence="5 12" id="KW-0732">Signal</keyword>
<evidence type="ECO:0000313" key="14">
    <source>
        <dbReference type="Proteomes" id="UP001467690"/>
    </source>
</evidence>
<comment type="similarity">
    <text evidence="3 11">Belongs to the FlgH family.</text>
</comment>
<keyword evidence="7" id="KW-0564">Palmitate</keyword>
<evidence type="ECO:0000256" key="2">
    <source>
        <dbReference type="ARBA" id="ARBA00004635"/>
    </source>
</evidence>
<dbReference type="NCBIfam" id="NF001304">
    <property type="entry name" value="PRK00249.1-4"/>
    <property type="match status" value="1"/>
</dbReference>
<dbReference type="NCBIfam" id="NF009338">
    <property type="entry name" value="PRK12698.1"/>
    <property type="match status" value="1"/>
</dbReference>
<keyword evidence="13" id="KW-0969">Cilium</keyword>
<keyword evidence="8 11" id="KW-0975">Bacterial flagellum</keyword>
<evidence type="ECO:0000256" key="9">
    <source>
        <dbReference type="ARBA" id="ARBA00023237"/>
    </source>
</evidence>
<dbReference type="PANTHER" id="PTHR34933:SF1">
    <property type="entry name" value="FLAGELLAR L-RING PROTEIN"/>
    <property type="match status" value="1"/>
</dbReference>
<keyword evidence="13" id="KW-0282">Flagellum</keyword>
<evidence type="ECO:0000256" key="10">
    <source>
        <dbReference type="ARBA" id="ARBA00023288"/>
    </source>
</evidence>
<comment type="subcellular location">
    <subcellularLocation>
        <location evidence="11">Cell outer membrane</location>
    </subcellularLocation>
    <subcellularLocation>
        <location evidence="11">Bacterial flagellum basal body</location>
    </subcellularLocation>
    <subcellularLocation>
        <location evidence="2">Membrane</location>
        <topology evidence="2">Lipid-anchor</topology>
    </subcellularLocation>
</comment>
<name>A0ABV1RI44_9ALTE</name>